<dbReference type="SUPFAM" id="SSF56219">
    <property type="entry name" value="DNase I-like"/>
    <property type="match status" value="1"/>
</dbReference>
<dbReference type="Pfam" id="PF14111">
    <property type="entry name" value="DUF4283"/>
    <property type="match status" value="1"/>
</dbReference>
<dbReference type="InterPro" id="IPR025558">
    <property type="entry name" value="DUF4283"/>
</dbReference>
<protein>
    <recommendedName>
        <fullName evidence="2">Reverse transcriptase domain-containing protein</fullName>
    </recommendedName>
</protein>
<dbReference type="CDD" id="cd01650">
    <property type="entry name" value="RT_nLTR_like"/>
    <property type="match status" value="1"/>
</dbReference>
<dbReference type="Gene3D" id="3.30.420.10">
    <property type="entry name" value="Ribonuclease H-like superfamily/Ribonuclease H"/>
    <property type="match status" value="1"/>
</dbReference>
<evidence type="ECO:0000259" key="2">
    <source>
        <dbReference type="PROSITE" id="PS50878"/>
    </source>
</evidence>
<dbReference type="InterPro" id="IPR043502">
    <property type="entry name" value="DNA/RNA_pol_sf"/>
</dbReference>
<gene>
    <name evidence="3" type="ORF">FSB_LOCUS29342</name>
</gene>
<evidence type="ECO:0000313" key="3">
    <source>
        <dbReference type="EMBL" id="SPD01460.1"/>
    </source>
</evidence>
<organism evidence="3">
    <name type="scientific">Fagus sylvatica</name>
    <name type="common">Beechnut</name>
    <dbReference type="NCBI Taxonomy" id="28930"/>
    <lineage>
        <taxon>Eukaryota</taxon>
        <taxon>Viridiplantae</taxon>
        <taxon>Streptophyta</taxon>
        <taxon>Embryophyta</taxon>
        <taxon>Tracheophyta</taxon>
        <taxon>Spermatophyta</taxon>
        <taxon>Magnoliopsida</taxon>
        <taxon>eudicotyledons</taxon>
        <taxon>Gunneridae</taxon>
        <taxon>Pentapetalae</taxon>
        <taxon>rosids</taxon>
        <taxon>fabids</taxon>
        <taxon>Fagales</taxon>
        <taxon>Fagaceae</taxon>
        <taxon>Fagus</taxon>
    </lineage>
</organism>
<feature type="compositionally biased region" description="Basic residues" evidence="1">
    <location>
        <begin position="255"/>
        <end position="264"/>
    </location>
</feature>
<dbReference type="Pfam" id="PF00078">
    <property type="entry name" value="RVT_1"/>
    <property type="match status" value="1"/>
</dbReference>
<dbReference type="InterPro" id="IPR044730">
    <property type="entry name" value="RNase_H-like_dom_plant"/>
</dbReference>
<dbReference type="InterPro" id="IPR012337">
    <property type="entry name" value="RNaseH-like_sf"/>
</dbReference>
<feature type="region of interest" description="Disordered" evidence="1">
    <location>
        <begin position="184"/>
        <end position="214"/>
    </location>
</feature>
<dbReference type="InterPro" id="IPR000477">
    <property type="entry name" value="RT_dom"/>
</dbReference>
<dbReference type="GO" id="GO:0003676">
    <property type="term" value="F:nucleic acid binding"/>
    <property type="evidence" value="ECO:0007669"/>
    <property type="project" value="InterPro"/>
</dbReference>
<dbReference type="EMBL" id="OIVN01002201">
    <property type="protein sequence ID" value="SPD01460.1"/>
    <property type="molecule type" value="Genomic_DNA"/>
</dbReference>
<dbReference type="PROSITE" id="PS50878">
    <property type="entry name" value="RT_POL"/>
    <property type="match status" value="1"/>
</dbReference>
<dbReference type="PANTHER" id="PTHR33116">
    <property type="entry name" value="REVERSE TRANSCRIPTASE ZINC-BINDING DOMAIN-CONTAINING PROTEIN-RELATED-RELATED"/>
    <property type="match status" value="1"/>
</dbReference>
<dbReference type="Pfam" id="PF13456">
    <property type="entry name" value="RVT_3"/>
    <property type="match status" value="1"/>
</dbReference>
<accession>A0A2N9GPZ9</accession>
<dbReference type="Pfam" id="PF13966">
    <property type="entry name" value="zf-RVT"/>
    <property type="match status" value="1"/>
</dbReference>
<feature type="domain" description="Reverse transcriptase" evidence="2">
    <location>
        <begin position="890"/>
        <end position="1171"/>
    </location>
</feature>
<feature type="compositionally biased region" description="Basic and acidic residues" evidence="1">
    <location>
        <begin position="184"/>
        <end position="196"/>
    </location>
</feature>
<dbReference type="InterPro" id="IPR036691">
    <property type="entry name" value="Endo/exonu/phosph_ase_sf"/>
</dbReference>
<dbReference type="Gene3D" id="3.60.10.10">
    <property type="entry name" value="Endonuclease/exonuclease/phosphatase"/>
    <property type="match status" value="1"/>
</dbReference>
<dbReference type="PANTHER" id="PTHR33116:SF70">
    <property type="entry name" value="NON-LTR RETROELEMENT REVERSE TRANSCRIPTASE-LIKE PROTEIN"/>
    <property type="match status" value="1"/>
</dbReference>
<reference evidence="3" key="1">
    <citation type="submission" date="2018-02" db="EMBL/GenBank/DDBJ databases">
        <authorList>
            <person name="Cohen D.B."/>
            <person name="Kent A.D."/>
        </authorList>
    </citation>
    <scope>NUCLEOTIDE SEQUENCE</scope>
</reference>
<dbReference type="CDD" id="cd06222">
    <property type="entry name" value="RNase_H_like"/>
    <property type="match status" value="1"/>
</dbReference>
<dbReference type="SUPFAM" id="SSF53098">
    <property type="entry name" value="Ribonuclease H-like"/>
    <property type="match status" value="1"/>
</dbReference>
<feature type="region of interest" description="Disordered" evidence="1">
    <location>
        <begin position="238"/>
        <end position="299"/>
    </location>
</feature>
<sequence length="1782" mass="200816">MSLWKPAGRLDCVDLGHDFFLIRFRLVEDYDKVLRGGPWFIGEHYLTIRLWEPNFKPSTANCSSVAVWARLPELPIEYYEASVLHRIGRALGPVLRIDAQTASASRGRYARVCVQVNLDIPLTRAVRLGTLYQSVVYEGLNLLCFSCGRLDHRKSNCLYTIQNPTPAPANPLAEDEPGTTEILAGKDHDESAEGKRKLARQSSKSDPNPLPKPPIFSFNCPDLSTCYESQPFIEPLTSPRVVAPDLSKHATSSKGKGKSSRHATTKPSSMGHSAQRANLGSPTGNAGTHPSYSNSNSRVVRPGIAHSVEKYFSTNKQEPEARDTAILRPSMATLVKPLVEVPDGSPDTSTGQDLIVEDASLNISRANLMRIQPIRRADRTANASGSANCNSMPGEQIDQEIDTSLSSERFVQSPSLPTRVEYGHYGTHGNSDARSRPHQTLPKGDGMEVGGDRAKEITDSLPFDGAIHADTIGYAGGIWLLWNTDVVDVSVLAATEQEIHAVIKVLASNFSWLLSSIYTSPRLVERKILWNNLTQVASMHNLPWLLAGDFNEVLSSEDKFGGLPINLRRSTMFNNCLNTCGMIDLGFHGPRYTWSNLREVRYLIQERLDRGFANANWRAAYPEASVHHLTRTHSDHCPVLICLDKPSCLNLPRPFIFQPVWLSHHSFPEFLHRSWDVILPLENNVIAFTNAVSIWNKEVFGNIFWRKRNLAARLRGIQCSLAYYPNDFLITLEKNLRLDYLTVLQQEEEFWSVKSRYNWLIQGDRNTAFFHSTTLVRRKRNRILALKDNMGNWIHLEAELATLVRNGFLDLFCTSHLSAQISDWRVTNWPAYVSPAEGHTLSTPVSLVEIKDALWTMKPFKAPGPDGLHAGFFQRNWDVVGSNVVREVQNIFSSGVMPAYLNQTLITLIPKYSGPDSLSKFRPIGLCNSIYKVVTKIIVLRLIPLLTKLISPLQTAFVQGRKGIDNMIIVQELIHSLSLKKGNTGFMAIKIDLEKAYDRLEWHFIRDMLHFFQIPDYISNVIMSCVSSSSISILFNGGKLDPFLPSRGIRQGDPLSPYLFIMCMEYLSYLIHDKCSDNLWDPIKAARHGPAFSHLFFADDLVLFAKADRKNCHSVSDVLESFCDISGQKVNHHKSKVFFSPNVCAETRRDYCSILHIDSTPNLGKYLGFPLHHAGFSAHDFDFVIERIQTKLSGWKSTLLSMAGRVVLTQAVTSAIPSYVMQGNLLPGKILRSIDMLNRNFIWGSTLSKKKLHLVSWKKITKPRAEGGLGLMVAKQKNIAIAAKLCWRFKSKPQEMWAQVLTSKYLSGPRPRKYALSKTWTTILAGENICKLGSRWLIGTNCTLNFWADTWLKLGPIRSLISGPLNFGEENLHITNIYDRGFWNFHNLSFVLPLQLELLIKALPIRKDSEGVTSLVWNSSSKGDFDPKYAYRLALNPLSKPSVFTHQWIWKLNIIPKIHFFLWKCAHASLPVKSVLFHRHISADPLCDICHEREECMLHVLRDCPVARQFWADSGIAHLDPFFFQMSCMVWIKDNAHNQSMVRAKPFTWSLYFLFGIWHLWLHRNKTIFQSSPHNPLLVTTVENVALEFVYCIQNPSTPKRSVLIPVRWERPHSCWFKLNTDGSALNYPGLAGGGGLIRNSSGSWVKGFARKIGITDSAAAELWALRDGLTLCINLCLSPVEIELDAKEIVNFVAIDVLISGDLCPLVDDCRELLRQIPQTKISHCYREANFCADALAKLGTNLAQEDCLLFDIPPFVLLPLLDFDQLGLYCNRHCNVTSVT</sequence>
<feature type="region of interest" description="Disordered" evidence="1">
    <location>
        <begin position="426"/>
        <end position="448"/>
    </location>
</feature>
<dbReference type="GO" id="GO:0004523">
    <property type="term" value="F:RNA-DNA hybrid ribonuclease activity"/>
    <property type="evidence" value="ECO:0007669"/>
    <property type="project" value="InterPro"/>
</dbReference>
<dbReference type="InterPro" id="IPR002156">
    <property type="entry name" value="RNaseH_domain"/>
</dbReference>
<name>A0A2N9GPZ9_FAGSY</name>
<proteinExistence type="predicted"/>
<feature type="compositionally biased region" description="Polar residues" evidence="1">
    <location>
        <begin position="265"/>
        <end position="298"/>
    </location>
</feature>
<evidence type="ECO:0000256" key="1">
    <source>
        <dbReference type="SAM" id="MobiDB-lite"/>
    </source>
</evidence>
<dbReference type="InterPro" id="IPR026960">
    <property type="entry name" value="RVT-Znf"/>
</dbReference>
<dbReference type="SUPFAM" id="SSF56672">
    <property type="entry name" value="DNA/RNA polymerases"/>
    <property type="match status" value="1"/>
</dbReference>
<dbReference type="InterPro" id="IPR036397">
    <property type="entry name" value="RNaseH_sf"/>
</dbReference>